<comment type="caution">
    <text evidence="1">The sequence shown here is derived from an EMBL/GenBank/DDBJ whole genome shotgun (WGS) entry which is preliminary data.</text>
</comment>
<gene>
    <name evidence="1" type="ORF">HPB50_000357</name>
</gene>
<organism evidence="1 2">
    <name type="scientific">Hyalomma asiaticum</name>
    <name type="common">Tick</name>
    <dbReference type="NCBI Taxonomy" id="266040"/>
    <lineage>
        <taxon>Eukaryota</taxon>
        <taxon>Metazoa</taxon>
        <taxon>Ecdysozoa</taxon>
        <taxon>Arthropoda</taxon>
        <taxon>Chelicerata</taxon>
        <taxon>Arachnida</taxon>
        <taxon>Acari</taxon>
        <taxon>Parasitiformes</taxon>
        <taxon>Ixodida</taxon>
        <taxon>Ixodoidea</taxon>
        <taxon>Ixodidae</taxon>
        <taxon>Hyalomminae</taxon>
        <taxon>Hyalomma</taxon>
    </lineage>
</organism>
<reference evidence="1" key="1">
    <citation type="submission" date="2020-05" db="EMBL/GenBank/DDBJ databases">
        <title>Large-scale comparative analyses of tick genomes elucidate their genetic diversity and vector capacities.</title>
        <authorList>
            <person name="Jia N."/>
            <person name="Wang J."/>
            <person name="Shi W."/>
            <person name="Du L."/>
            <person name="Sun Y."/>
            <person name="Zhan W."/>
            <person name="Jiang J."/>
            <person name="Wang Q."/>
            <person name="Zhang B."/>
            <person name="Ji P."/>
            <person name="Sakyi L.B."/>
            <person name="Cui X."/>
            <person name="Yuan T."/>
            <person name="Jiang B."/>
            <person name="Yang W."/>
            <person name="Lam T.T.-Y."/>
            <person name="Chang Q."/>
            <person name="Ding S."/>
            <person name="Wang X."/>
            <person name="Zhu J."/>
            <person name="Ruan X."/>
            <person name="Zhao L."/>
            <person name="Wei J."/>
            <person name="Que T."/>
            <person name="Du C."/>
            <person name="Cheng J."/>
            <person name="Dai P."/>
            <person name="Han X."/>
            <person name="Huang E."/>
            <person name="Gao Y."/>
            <person name="Liu J."/>
            <person name="Shao H."/>
            <person name="Ye R."/>
            <person name="Li L."/>
            <person name="Wei W."/>
            <person name="Wang X."/>
            <person name="Wang C."/>
            <person name="Yang T."/>
            <person name="Huo Q."/>
            <person name="Li W."/>
            <person name="Guo W."/>
            <person name="Chen H."/>
            <person name="Zhou L."/>
            <person name="Ni X."/>
            <person name="Tian J."/>
            <person name="Zhou Y."/>
            <person name="Sheng Y."/>
            <person name="Liu T."/>
            <person name="Pan Y."/>
            <person name="Xia L."/>
            <person name="Li J."/>
            <person name="Zhao F."/>
            <person name="Cao W."/>
        </authorList>
    </citation>
    <scope>NUCLEOTIDE SEQUENCE</scope>
    <source>
        <strain evidence="1">Hyas-2018</strain>
    </source>
</reference>
<accession>A0ACB7SGE0</accession>
<proteinExistence type="predicted"/>
<name>A0ACB7SGE0_HYAAI</name>
<dbReference type="EMBL" id="CM023484">
    <property type="protein sequence ID" value="KAH6931764.1"/>
    <property type="molecule type" value="Genomic_DNA"/>
</dbReference>
<evidence type="ECO:0000313" key="1">
    <source>
        <dbReference type="EMBL" id="KAH6931764.1"/>
    </source>
</evidence>
<evidence type="ECO:0000313" key="2">
    <source>
        <dbReference type="Proteomes" id="UP000821845"/>
    </source>
</evidence>
<protein>
    <submittedName>
        <fullName evidence="1">Uncharacterized protein</fullName>
    </submittedName>
</protein>
<dbReference type="Proteomes" id="UP000821845">
    <property type="component" value="Chromosome 4"/>
</dbReference>
<sequence length="201" mass="21407">MVRSLKVATNIDRPPRVSSVTVLTHEGPPISSAGRRQQKFDCNRCALKMWGLFSPHCACDRPRRKVLASSVSVPASTALAVLHPISANSHRVSSFESGSSHATATGAASVVSTGFNQEATECAPGARSAPQSPPRSRSTRLALTAPALGDDAFIVTSPPQQLSSSVSKLLHDSLLQFGSLLIQTQRGSILPSIRLRYRIRA</sequence>
<keyword evidence="2" id="KW-1185">Reference proteome</keyword>